<accession>A0ABS6F0H7</accession>
<keyword evidence="2" id="KW-0326">Glycosidase</keyword>
<comment type="similarity">
    <text evidence="1">Belongs to the DNA glycosylase MPG family.</text>
</comment>
<comment type="caution">
    <text evidence="2">The sequence shown here is derived from an EMBL/GenBank/DDBJ whole genome shotgun (WGS) entry which is preliminary data.</text>
</comment>
<evidence type="ECO:0000313" key="2">
    <source>
        <dbReference type="EMBL" id="MBU5591988.1"/>
    </source>
</evidence>
<dbReference type="EC" id="3.2.2.-" evidence="1"/>
<name>A0ABS6F0H7_9CLOT</name>
<keyword evidence="1" id="KW-0234">DNA repair</keyword>
<protein>
    <recommendedName>
        <fullName evidence="1">Putative 3-methyladenine DNA glycosylase</fullName>
        <ecNumber evidence="1">3.2.2.-</ecNumber>
    </recommendedName>
</protein>
<proteinExistence type="inferred from homology"/>
<keyword evidence="1 2" id="KW-0378">Hydrolase</keyword>
<dbReference type="PANTHER" id="PTHR10429:SF0">
    <property type="entry name" value="DNA-3-METHYLADENINE GLYCOSYLASE"/>
    <property type="match status" value="1"/>
</dbReference>
<dbReference type="HAMAP" id="MF_00527">
    <property type="entry name" value="3MGH"/>
    <property type="match status" value="1"/>
</dbReference>
<keyword evidence="1" id="KW-0227">DNA damage</keyword>
<dbReference type="GO" id="GO:0016798">
    <property type="term" value="F:hydrolase activity, acting on glycosyl bonds"/>
    <property type="evidence" value="ECO:0007669"/>
    <property type="project" value="UniProtKB-KW"/>
</dbReference>
<reference evidence="2 3" key="1">
    <citation type="submission" date="2021-06" db="EMBL/GenBank/DDBJ databases">
        <authorList>
            <person name="Sun Q."/>
            <person name="Li D."/>
        </authorList>
    </citation>
    <scope>NUCLEOTIDE SEQUENCE [LARGE SCALE GENOMIC DNA]</scope>
    <source>
        <strain evidence="2 3">MSJ-4</strain>
    </source>
</reference>
<dbReference type="InterPro" id="IPR003180">
    <property type="entry name" value="MPG"/>
</dbReference>
<organism evidence="2 3">
    <name type="scientific">Clostridium simiarum</name>
    <dbReference type="NCBI Taxonomy" id="2841506"/>
    <lineage>
        <taxon>Bacteria</taxon>
        <taxon>Bacillati</taxon>
        <taxon>Bacillota</taxon>
        <taxon>Clostridia</taxon>
        <taxon>Eubacteriales</taxon>
        <taxon>Clostridiaceae</taxon>
        <taxon>Clostridium</taxon>
    </lineage>
</organism>
<dbReference type="PANTHER" id="PTHR10429">
    <property type="entry name" value="DNA-3-METHYLADENINE GLYCOSYLASE"/>
    <property type="match status" value="1"/>
</dbReference>
<dbReference type="NCBIfam" id="NF002001">
    <property type="entry name" value="PRK00802.1-1"/>
    <property type="match status" value="1"/>
</dbReference>
<dbReference type="Pfam" id="PF02245">
    <property type="entry name" value="Pur_DNA_glyco"/>
    <property type="match status" value="1"/>
</dbReference>
<sequence length="215" mass="24552">MSLCIGDDILKKLDREFYKRDTLIVAQELLGKILVKKINNQFIMGRIVEVEAYKGLIDKAAHSYGGKITNRNRIMYGDGGYAYVFLIYGMYYCMNIVTSTIGNPEAALIRGIEPLDGVNIMSELRFNKSFNDLSKKEKRNLSNGPGKLCLAFNITKEENGMDMCGDDLYVLDNTMDPMNNINIATSKRINIDYSEEAKDFHWRFFIKDNMYVSKG</sequence>
<evidence type="ECO:0000313" key="3">
    <source>
        <dbReference type="Proteomes" id="UP000736583"/>
    </source>
</evidence>
<dbReference type="EMBL" id="JAHLQL010000002">
    <property type="protein sequence ID" value="MBU5591988.1"/>
    <property type="molecule type" value="Genomic_DNA"/>
</dbReference>
<evidence type="ECO:0000256" key="1">
    <source>
        <dbReference type="HAMAP-Rule" id="MF_00527"/>
    </source>
</evidence>
<dbReference type="CDD" id="cd00540">
    <property type="entry name" value="AAG"/>
    <property type="match status" value="1"/>
</dbReference>
<dbReference type="NCBIfam" id="TIGR00567">
    <property type="entry name" value="3mg"/>
    <property type="match status" value="1"/>
</dbReference>
<gene>
    <name evidence="2" type="ORF">KQI89_09425</name>
</gene>
<keyword evidence="3" id="KW-1185">Reference proteome</keyword>
<dbReference type="Proteomes" id="UP000736583">
    <property type="component" value="Unassembled WGS sequence"/>
</dbReference>